<evidence type="ECO:0000313" key="7">
    <source>
        <dbReference type="EMBL" id="KUJ15188.1"/>
    </source>
</evidence>
<dbReference type="PROSITE" id="PS50850">
    <property type="entry name" value="MFS"/>
    <property type="match status" value="1"/>
</dbReference>
<keyword evidence="2 5" id="KW-0812">Transmembrane</keyword>
<dbReference type="OrthoDB" id="6770063at2759"/>
<feature type="transmembrane region" description="Helical" evidence="5">
    <location>
        <begin position="223"/>
        <end position="246"/>
    </location>
</feature>
<dbReference type="GO" id="GO:0022857">
    <property type="term" value="F:transmembrane transporter activity"/>
    <property type="evidence" value="ECO:0007669"/>
    <property type="project" value="InterPro"/>
</dbReference>
<sequence>MASQPLDDTIMEAVIGTELEMSPMPTSKTLGDTKQMDPFLVTFDEPYDAENPLDWSTSRKWSVTDVMSATGFNRIMVSTIMAPALSTIALELNMNSAESAMALSIYLLATAFGPLFIGPLSEIYGRQVVLHGSGIWFLIWNIACGFANSKQLLIASRFLAGFGASSIYALAGGVLGDIWRPEQRGRSLGIYLLIPILGACVGPIIGGFMAARTTWRWMFWSTSIFQAIMIVMSFFIFPETYGPLILHRRAKRLRRQTGNQQYYTDNERCDGDRSLLGVLGRALTRPFRLLAFHPIIQVTAVLKGFNYGILYIVLSTFSTLWTSHYHQSVEISGLHYIAISLGEMAGSHIGGPLIDYLYKRRLAKNATSGNDTFTPEFRIPLMFPGVIIGSLGLLLYGWTAQYHVHWAVVDIGIFIVCFGMQLGTIAGTAYIIDSYPGHTSSAMAASQFISSLAAFLFPLFAPRMYQVLGYGWGNTAMGFAGLLLGIPPPLFLWKYGEKLRAKARSTY</sequence>
<evidence type="ECO:0000256" key="4">
    <source>
        <dbReference type="ARBA" id="ARBA00023136"/>
    </source>
</evidence>
<name>A0A194X4T7_MOLSC</name>
<dbReference type="Proteomes" id="UP000070700">
    <property type="component" value="Unassembled WGS sequence"/>
</dbReference>
<dbReference type="AlphaFoldDB" id="A0A194X4T7"/>
<feature type="transmembrane region" description="Helical" evidence="5">
    <location>
        <begin position="128"/>
        <end position="148"/>
    </location>
</feature>
<feature type="transmembrane region" description="Helical" evidence="5">
    <location>
        <begin position="188"/>
        <end position="211"/>
    </location>
</feature>
<dbReference type="InterPro" id="IPR011701">
    <property type="entry name" value="MFS"/>
</dbReference>
<evidence type="ECO:0000259" key="6">
    <source>
        <dbReference type="PROSITE" id="PS50850"/>
    </source>
</evidence>
<organism evidence="7 8">
    <name type="scientific">Mollisia scopiformis</name>
    <name type="common">Conifer needle endophyte fungus</name>
    <name type="synonym">Phialocephala scopiformis</name>
    <dbReference type="NCBI Taxonomy" id="149040"/>
    <lineage>
        <taxon>Eukaryota</taxon>
        <taxon>Fungi</taxon>
        <taxon>Dikarya</taxon>
        <taxon>Ascomycota</taxon>
        <taxon>Pezizomycotina</taxon>
        <taxon>Leotiomycetes</taxon>
        <taxon>Helotiales</taxon>
        <taxon>Mollisiaceae</taxon>
        <taxon>Mollisia</taxon>
    </lineage>
</organism>
<proteinExistence type="predicted"/>
<dbReference type="FunFam" id="1.20.1250.20:FF:000011">
    <property type="entry name" value="MFS multidrug transporter, putative"/>
    <property type="match status" value="1"/>
</dbReference>
<dbReference type="PANTHER" id="PTHR23502">
    <property type="entry name" value="MAJOR FACILITATOR SUPERFAMILY"/>
    <property type="match status" value="1"/>
</dbReference>
<dbReference type="GeneID" id="28828248"/>
<keyword evidence="8" id="KW-1185">Reference proteome</keyword>
<feature type="domain" description="Major facilitator superfamily (MFS) profile" evidence="6">
    <location>
        <begin position="63"/>
        <end position="507"/>
    </location>
</feature>
<dbReference type="Gene3D" id="1.20.1250.20">
    <property type="entry name" value="MFS general substrate transporter like domains"/>
    <property type="match status" value="1"/>
</dbReference>
<keyword evidence="4 5" id="KW-0472">Membrane</keyword>
<feature type="transmembrane region" description="Helical" evidence="5">
    <location>
        <begin position="100"/>
        <end position="121"/>
    </location>
</feature>
<comment type="subcellular location">
    <subcellularLocation>
        <location evidence="1">Membrane</location>
        <topology evidence="1">Multi-pass membrane protein</topology>
    </subcellularLocation>
</comment>
<evidence type="ECO:0000313" key="8">
    <source>
        <dbReference type="Proteomes" id="UP000070700"/>
    </source>
</evidence>
<feature type="transmembrane region" description="Helical" evidence="5">
    <location>
        <begin position="444"/>
        <end position="465"/>
    </location>
</feature>
<feature type="transmembrane region" description="Helical" evidence="5">
    <location>
        <begin position="75"/>
        <end position="94"/>
    </location>
</feature>
<gene>
    <name evidence="7" type="ORF">LY89DRAFT_719801</name>
</gene>
<dbReference type="GO" id="GO:0016020">
    <property type="term" value="C:membrane"/>
    <property type="evidence" value="ECO:0007669"/>
    <property type="project" value="UniProtKB-SubCell"/>
</dbReference>
<evidence type="ECO:0000256" key="5">
    <source>
        <dbReference type="SAM" id="Phobius"/>
    </source>
</evidence>
<accession>A0A194X4T7</accession>
<feature type="transmembrane region" description="Helical" evidence="5">
    <location>
        <begin position="154"/>
        <end position="176"/>
    </location>
</feature>
<dbReference type="CDD" id="cd17323">
    <property type="entry name" value="MFS_Tpo1_MDR_like"/>
    <property type="match status" value="1"/>
</dbReference>
<reference evidence="7 8" key="1">
    <citation type="submission" date="2015-10" db="EMBL/GenBank/DDBJ databases">
        <title>Full genome of DAOMC 229536 Phialocephala scopiformis, a fungal endophyte of spruce producing the potent anti-insectan compound rugulosin.</title>
        <authorList>
            <consortium name="DOE Joint Genome Institute"/>
            <person name="Walker A.K."/>
            <person name="Frasz S.L."/>
            <person name="Seifert K.A."/>
            <person name="Miller J.D."/>
            <person name="Mondo S.J."/>
            <person name="Labutti K."/>
            <person name="Lipzen A."/>
            <person name="Dockter R."/>
            <person name="Kennedy M."/>
            <person name="Grigoriev I.V."/>
            <person name="Spatafora J.W."/>
        </authorList>
    </citation>
    <scope>NUCLEOTIDE SEQUENCE [LARGE SCALE GENOMIC DNA]</scope>
    <source>
        <strain evidence="7 8">CBS 120377</strain>
    </source>
</reference>
<dbReference type="RefSeq" id="XP_018069543.1">
    <property type="nucleotide sequence ID" value="XM_018218522.1"/>
</dbReference>
<feature type="transmembrane region" description="Helical" evidence="5">
    <location>
        <begin position="411"/>
        <end position="432"/>
    </location>
</feature>
<protein>
    <submittedName>
        <fullName evidence="7">Putative efflux pump antibiotic resistance protein</fullName>
    </submittedName>
</protein>
<dbReference type="InterPro" id="IPR020846">
    <property type="entry name" value="MFS_dom"/>
</dbReference>
<dbReference type="InterPro" id="IPR036259">
    <property type="entry name" value="MFS_trans_sf"/>
</dbReference>
<feature type="transmembrane region" description="Helical" evidence="5">
    <location>
        <begin position="334"/>
        <end position="358"/>
    </location>
</feature>
<keyword evidence="3 5" id="KW-1133">Transmembrane helix</keyword>
<dbReference type="KEGG" id="psco:LY89DRAFT_719801"/>
<dbReference type="InParanoid" id="A0A194X4T7"/>
<dbReference type="SUPFAM" id="SSF103473">
    <property type="entry name" value="MFS general substrate transporter"/>
    <property type="match status" value="1"/>
</dbReference>
<feature type="transmembrane region" description="Helical" evidence="5">
    <location>
        <begin position="471"/>
        <end position="493"/>
    </location>
</feature>
<feature type="transmembrane region" description="Helical" evidence="5">
    <location>
        <begin position="379"/>
        <end position="399"/>
    </location>
</feature>
<dbReference type="Pfam" id="PF07690">
    <property type="entry name" value="MFS_1"/>
    <property type="match status" value="1"/>
</dbReference>
<evidence type="ECO:0000256" key="3">
    <source>
        <dbReference type="ARBA" id="ARBA00022989"/>
    </source>
</evidence>
<dbReference type="EMBL" id="KQ947418">
    <property type="protein sequence ID" value="KUJ15188.1"/>
    <property type="molecule type" value="Genomic_DNA"/>
</dbReference>
<evidence type="ECO:0000256" key="2">
    <source>
        <dbReference type="ARBA" id="ARBA00022692"/>
    </source>
</evidence>
<evidence type="ECO:0000256" key="1">
    <source>
        <dbReference type="ARBA" id="ARBA00004141"/>
    </source>
</evidence>
<dbReference type="PANTHER" id="PTHR23502:SF60">
    <property type="entry name" value="MAJOR FACILITATOR SUPERFAMILY (MFS) PROFILE DOMAIN-CONTAINING PROTEIN-RELATED"/>
    <property type="match status" value="1"/>
</dbReference>